<evidence type="ECO:0000313" key="2">
    <source>
        <dbReference type="Proteomes" id="UP000069205"/>
    </source>
</evidence>
<protein>
    <submittedName>
        <fullName evidence="1">Uncharacterized protein</fullName>
    </submittedName>
</protein>
<dbReference type="STRING" id="42253.NITMOv2_2054"/>
<proteinExistence type="predicted"/>
<dbReference type="EMBL" id="CP011801">
    <property type="protein sequence ID" value="ALA58471.1"/>
    <property type="molecule type" value="Genomic_DNA"/>
</dbReference>
<dbReference type="KEGG" id="nmv:NITMOv2_2054"/>
<evidence type="ECO:0000313" key="1">
    <source>
        <dbReference type="EMBL" id="ALA58471.1"/>
    </source>
</evidence>
<sequence length="58" mass="6428">MQLITRPLYFLIIDPFKIAMLESPAFRKAEVQGYACHCWHPSRPAAARASGDGASSHL</sequence>
<dbReference type="AlphaFoldDB" id="A0A0K2GBZ0"/>
<dbReference type="Proteomes" id="UP000069205">
    <property type="component" value="Chromosome"/>
</dbReference>
<name>A0A0K2GBZ0_NITMO</name>
<gene>
    <name evidence="1" type="ORF">NITMOv2_2054</name>
</gene>
<keyword evidence="2" id="KW-1185">Reference proteome</keyword>
<reference evidence="1 2" key="1">
    <citation type="journal article" date="2015" name="Proc. Natl. Acad. Sci. U.S.A.">
        <title>Expanded metabolic versatility of ubiquitous nitrite-oxidizing bacteria from the genus Nitrospira.</title>
        <authorList>
            <person name="Koch H."/>
            <person name="Lucker S."/>
            <person name="Albertsen M."/>
            <person name="Kitzinger K."/>
            <person name="Herbold C."/>
            <person name="Spieck E."/>
            <person name="Nielsen P.H."/>
            <person name="Wagner M."/>
            <person name="Daims H."/>
        </authorList>
    </citation>
    <scope>NUCLEOTIDE SEQUENCE [LARGE SCALE GENOMIC DNA]</scope>
    <source>
        <strain evidence="1 2">NSP M-1</strain>
    </source>
</reference>
<accession>A0A0K2GBZ0</accession>
<organism evidence="1 2">
    <name type="scientific">Nitrospira moscoviensis</name>
    <dbReference type="NCBI Taxonomy" id="42253"/>
    <lineage>
        <taxon>Bacteria</taxon>
        <taxon>Pseudomonadati</taxon>
        <taxon>Nitrospirota</taxon>
        <taxon>Nitrospiria</taxon>
        <taxon>Nitrospirales</taxon>
        <taxon>Nitrospiraceae</taxon>
        <taxon>Nitrospira</taxon>
    </lineage>
</organism>